<keyword evidence="1" id="KW-1133">Transmembrane helix</keyword>
<protein>
    <recommendedName>
        <fullName evidence="2">TadE-like domain-containing protein</fullName>
    </recommendedName>
</protein>
<dbReference type="RefSeq" id="WP_154361591.1">
    <property type="nucleotide sequence ID" value="NZ_WKJM01000001.1"/>
</dbReference>
<keyword evidence="4" id="KW-1185">Reference proteome</keyword>
<accession>A0A6L5Q985</accession>
<sequence>MNPANLSGQTRGSVTIELALTLAFLFTLLTCLVFVGVLLYDYEIGKNASADAARYLSSAEARDMQNSEKVGQHLAIAQKIVDDKLKELVLGTVAPSTSIACNGASCSGFWLPQTVTVTVQISLPTSSFLPMTNEMFGPRVGMVATTTLPYVGI</sequence>
<evidence type="ECO:0000256" key="1">
    <source>
        <dbReference type="SAM" id="Phobius"/>
    </source>
</evidence>
<comment type="caution">
    <text evidence="3">The sequence shown here is derived from an EMBL/GenBank/DDBJ whole genome shotgun (WGS) entry which is preliminary data.</text>
</comment>
<reference evidence="3 4" key="1">
    <citation type="submission" date="2019-11" db="EMBL/GenBank/DDBJ databases">
        <title>Novel species isolated from a subtropical stream in China.</title>
        <authorList>
            <person name="Lu H."/>
        </authorList>
    </citation>
    <scope>NUCLEOTIDE SEQUENCE [LARGE SCALE GENOMIC DNA]</scope>
    <source>
        <strain evidence="3 4">FT25W</strain>
    </source>
</reference>
<organism evidence="3 4">
    <name type="scientific">Duganella alba</name>
    <dbReference type="NCBI Taxonomy" id="2666081"/>
    <lineage>
        <taxon>Bacteria</taxon>
        <taxon>Pseudomonadati</taxon>
        <taxon>Pseudomonadota</taxon>
        <taxon>Betaproteobacteria</taxon>
        <taxon>Burkholderiales</taxon>
        <taxon>Oxalobacteraceae</taxon>
        <taxon>Telluria group</taxon>
        <taxon>Duganella</taxon>
    </lineage>
</organism>
<dbReference type="Proteomes" id="UP000481037">
    <property type="component" value="Unassembled WGS sequence"/>
</dbReference>
<keyword evidence="1" id="KW-0472">Membrane</keyword>
<evidence type="ECO:0000259" key="2">
    <source>
        <dbReference type="Pfam" id="PF07811"/>
    </source>
</evidence>
<dbReference type="AlphaFoldDB" id="A0A6L5Q985"/>
<dbReference type="EMBL" id="WKJM01000001">
    <property type="protein sequence ID" value="MRX06216.1"/>
    <property type="molecule type" value="Genomic_DNA"/>
</dbReference>
<dbReference type="InterPro" id="IPR012495">
    <property type="entry name" value="TadE-like_dom"/>
</dbReference>
<feature type="transmembrane region" description="Helical" evidence="1">
    <location>
        <begin position="20"/>
        <end position="40"/>
    </location>
</feature>
<name>A0A6L5Q985_9BURK</name>
<feature type="domain" description="TadE-like" evidence="2">
    <location>
        <begin position="12"/>
        <end position="54"/>
    </location>
</feature>
<evidence type="ECO:0000313" key="4">
    <source>
        <dbReference type="Proteomes" id="UP000481037"/>
    </source>
</evidence>
<gene>
    <name evidence="3" type="ORF">GJ697_00010</name>
</gene>
<dbReference type="Pfam" id="PF07811">
    <property type="entry name" value="TadE"/>
    <property type="match status" value="1"/>
</dbReference>
<proteinExistence type="predicted"/>
<evidence type="ECO:0000313" key="3">
    <source>
        <dbReference type="EMBL" id="MRX06216.1"/>
    </source>
</evidence>
<keyword evidence="1" id="KW-0812">Transmembrane</keyword>